<dbReference type="Pfam" id="PF00168">
    <property type="entry name" value="C2"/>
    <property type="match status" value="1"/>
</dbReference>
<evidence type="ECO:0000259" key="8">
    <source>
        <dbReference type="PROSITE" id="PS50008"/>
    </source>
</evidence>
<dbReference type="GO" id="GO:0016042">
    <property type="term" value="P:lipid catabolic process"/>
    <property type="evidence" value="ECO:0007669"/>
    <property type="project" value="UniProtKB-KW"/>
</dbReference>
<feature type="domain" description="PI-PLC Y-box" evidence="8">
    <location>
        <begin position="202"/>
        <end position="315"/>
    </location>
</feature>
<keyword evidence="4 6" id="KW-0443">Lipid metabolism</keyword>
<accession>A0AAD7U5E5</accession>
<dbReference type="InterPro" id="IPR000008">
    <property type="entry name" value="C2_dom"/>
</dbReference>
<evidence type="ECO:0000313" key="10">
    <source>
        <dbReference type="Proteomes" id="UP001230188"/>
    </source>
</evidence>
<dbReference type="SMART" id="SM00148">
    <property type="entry name" value="PLCXc"/>
    <property type="match status" value="1"/>
</dbReference>
<dbReference type="CDD" id="cd00030">
    <property type="entry name" value="C2"/>
    <property type="match status" value="1"/>
</dbReference>
<dbReference type="InterPro" id="IPR001711">
    <property type="entry name" value="PLipase_C_Pinositol-sp_Y"/>
</dbReference>
<dbReference type="SUPFAM" id="SSF51695">
    <property type="entry name" value="PLC-like phosphodiesterases"/>
    <property type="match status" value="1"/>
</dbReference>
<evidence type="ECO:0000256" key="4">
    <source>
        <dbReference type="ARBA" id="ARBA00023098"/>
    </source>
</evidence>
<sequence>MGNVARKARAEEERLVSNAYVRALQAVREGIEGEEDLDQPLAHYFINSSHNTYLDGDQVNSRSSPSAVARALRLGVRVIELDCFDKKENGTRRVFVTHGGTLTSKARFKDFVKTIRDNAFVASDLPVILTLENHCSREGQVLIAQILHKYLRGSLYVPDGKVATPNGMRNRVLVRDKIRETEEEEEDVESEEVRPVERLDRLVYVRNVKTSVDDLRAPRPWRDQTVKSSSYSEKKFQKILSKVPEGSIEAWTCDGLIRVYPSGFRLDSSNFNPSAAWSKGVQIVALNVQAKDSRPLWLNAGKFAASPYVLKPKWMLGQATSITTTTTTTTKVESHFRVQVHAARGWTGGWGREKSPDIYCQIIIHGGPDVWKKRTPKVSNSTTPSWDDAYFDFPLVARDLAVCTIEFWDSDLASGDDFMGQVSLPANRVIKGKMITLPILGDNLCFWERGGNPTCDVSFKETISADNSANGPPPPLLNGLVD</sequence>
<dbReference type="InterPro" id="IPR000909">
    <property type="entry name" value="PLipase_C_PInositol-sp_X_dom"/>
</dbReference>
<dbReference type="EMBL" id="JAQMWT010000675">
    <property type="protein sequence ID" value="KAJ8598383.1"/>
    <property type="molecule type" value="Genomic_DNA"/>
</dbReference>
<evidence type="ECO:0000313" key="9">
    <source>
        <dbReference type="EMBL" id="KAJ8598383.1"/>
    </source>
</evidence>
<organism evidence="9 10">
    <name type="scientific">Chrysophaeum taylorii</name>
    <dbReference type="NCBI Taxonomy" id="2483200"/>
    <lineage>
        <taxon>Eukaryota</taxon>
        <taxon>Sar</taxon>
        <taxon>Stramenopiles</taxon>
        <taxon>Ochrophyta</taxon>
        <taxon>Pelagophyceae</taxon>
        <taxon>Pelagomonadales</taxon>
        <taxon>Pelagomonadaceae</taxon>
        <taxon>Chrysophaeum</taxon>
    </lineage>
</organism>
<evidence type="ECO:0000256" key="1">
    <source>
        <dbReference type="ARBA" id="ARBA00012368"/>
    </source>
</evidence>
<dbReference type="GO" id="GO:0004435">
    <property type="term" value="F:phosphatidylinositol-4,5-bisphosphate phospholipase C activity"/>
    <property type="evidence" value="ECO:0007669"/>
    <property type="project" value="UniProtKB-EC"/>
</dbReference>
<protein>
    <recommendedName>
        <fullName evidence="1 6">Phosphoinositide phospholipase C</fullName>
        <ecNumber evidence="1 6">3.1.4.11</ecNumber>
    </recommendedName>
</protein>
<dbReference type="SMART" id="SM00239">
    <property type="entry name" value="C2"/>
    <property type="match status" value="1"/>
</dbReference>
<evidence type="ECO:0000259" key="7">
    <source>
        <dbReference type="PROSITE" id="PS50004"/>
    </source>
</evidence>
<proteinExistence type="predicted"/>
<dbReference type="PROSITE" id="PS50007">
    <property type="entry name" value="PIPLC_X_DOMAIN"/>
    <property type="match status" value="1"/>
</dbReference>
<keyword evidence="3 6" id="KW-0442">Lipid degradation</keyword>
<dbReference type="EC" id="3.1.4.11" evidence="1 6"/>
<dbReference type="PANTHER" id="PTHR10336:SF36">
    <property type="entry name" value="1-PHOSPHATIDYLINOSITOL 4,5-BISPHOSPHATE PHOSPHODIESTERASE BETA-4"/>
    <property type="match status" value="1"/>
</dbReference>
<keyword evidence="10" id="KW-1185">Reference proteome</keyword>
<keyword evidence="2 6" id="KW-0378">Hydrolase</keyword>
<dbReference type="Gene3D" id="3.20.20.190">
    <property type="entry name" value="Phosphatidylinositol (PI) phosphodiesterase"/>
    <property type="match status" value="1"/>
</dbReference>
<dbReference type="PROSITE" id="PS50008">
    <property type="entry name" value="PIPLC_Y_DOMAIN"/>
    <property type="match status" value="1"/>
</dbReference>
<dbReference type="GO" id="GO:0051209">
    <property type="term" value="P:release of sequestered calcium ion into cytosol"/>
    <property type="evidence" value="ECO:0007669"/>
    <property type="project" value="TreeGrafter"/>
</dbReference>
<dbReference type="GO" id="GO:0048015">
    <property type="term" value="P:phosphatidylinositol-mediated signaling"/>
    <property type="evidence" value="ECO:0007669"/>
    <property type="project" value="TreeGrafter"/>
</dbReference>
<evidence type="ECO:0000256" key="6">
    <source>
        <dbReference type="RuleBase" id="RU361133"/>
    </source>
</evidence>
<comment type="caution">
    <text evidence="9">The sequence shown here is derived from an EMBL/GenBank/DDBJ whole genome shotgun (WGS) entry which is preliminary data.</text>
</comment>
<dbReference type="CDD" id="cd08558">
    <property type="entry name" value="PI-PLCc_eukaryota"/>
    <property type="match status" value="1"/>
</dbReference>
<dbReference type="PANTHER" id="PTHR10336">
    <property type="entry name" value="PHOSPHOINOSITIDE-SPECIFIC PHOSPHOLIPASE C FAMILY PROTEIN"/>
    <property type="match status" value="1"/>
</dbReference>
<dbReference type="InterPro" id="IPR035892">
    <property type="entry name" value="C2_domain_sf"/>
</dbReference>
<keyword evidence="5" id="KW-0807">Transducer</keyword>
<dbReference type="Pfam" id="PF00387">
    <property type="entry name" value="PI-PLC-Y"/>
    <property type="match status" value="1"/>
</dbReference>
<gene>
    <name evidence="9" type="ORF">CTAYLR_002988</name>
</gene>
<comment type="catalytic activity">
    <reaction evidence="6">
        <text>a 1,2-diacyl-sn-glycero-3-phospho-(1D-myo-inositol-4,5-bisphosphate) + H2O = 1D-myo-inositol 1,4,5-trisphosphate + a 1,2-diacyl-sn-glycerol + H(+)</text>
        <dbReference type="Rhea" id="RHEA:33179"/>
        <dbReference type="ChEBI" id="CHEBI:15377"/>
        <dbReference type="ChEBI" id="CHEBI:15378"/>
        <dbReference type="ChEBI" id="CHEBI:17815"/>
        <dbReference type="ChEBI" id="CHEBI:58456"/>
        <dbReference type="ChEBI" id="CHEBI:203600"/>
        <dbReference type="EC" id="3.1.4.11"/>
    </reaction>
</comment>
<dbReference type="SMART" id="SM00149">
    <property type="entry name" value="PLCYc"/>
    <property type="match status" value="1"/>
</dbReference>
<dbReference type="Gene3D" id="2.60.40.150">
    <property type="entry name" value="C2 domain"/>
    <property type="match status" value="1"/>
</dbReference>
<dbReference type="InterPro" id="IPR017946">
    <property type="entry name" value="PLC-like_Pdiesterase_TIM-brl"/>
</dbReference>
<reference evidence="9" key="1">
    <citation type="submission" date="2023-01" db="EMBL/GenBank/DDBJ databases">
        <title>Metagenome sequencing of chrysophaentin producing Chrysophaeum taylorii.</title>
        <authorList>
            <person name="Davison J."/>
            <person name="Bewley C."/>
        </authorList>
    </citation>
    <scope>NUCLEOTIDE SEQUENCE</scope>
    <source>
        <strain evidence="9">NIES-1699</strain>
    </source>
</reference>
<evidence type="ECO:0000256" key="5">
    <source>
        <dbReference type="ARBA" id="ARBA00023224"/>
    </source>
</evidence>
<dbReference type="AlphaFoldDB" id="A0AAD7U5E5"/>
<dbReference type="PROSITE" id="PS50004">
    <property type="entry name" value="C2"/>
    <property type="match status" value="1"/>
</dbReference>
<dbReference type="Proteomes" id="UP001230188">
    <property type="component" value="Unassembled WGS sequence"/>
</dbReference>
<feature type="domain" description="C2" evidence="7">
    <location>
        <begin position="317"/>
        <end position="439"/>
    </location>
</feature>
<dbReference type="SUPFAM" id="SSF49562">
    <property type="entry name" value="C2 domain (Calcium/lipid-binding domain, CaLB)"/>
    <property type="match status" value="1"/>
</dbReference>
<name>A0AAD7U5E5_9STRA</name>
<evidence type="ECO:0000256" key="3">
    <source>
        <dbReference type="ARBA" id="ARBA00022963"/>
    </source>
</evidence>
<dbReference type="InterPro" id="IPR001192">
    <property type="entry name" value="PI-PLC_fam"/>
</dbReference>
<evidence type="ECO:0000256" key="2">
    <source>
        <dbReference type="ARBA" id="ARBA00022801"/>
    </source>
</evidence>
<dbReference type="PRINTS" id="PR00390">
    <property type="entry name" value="PHPHLIPASEC"/>
</dbReference>
<dbReference type="Pfam" id="PF00388">
    <property type="entry name" value="PI-PLC-X"/>
    <property type="match status" value="1"/>
</dbReference>